<dbReference type="PANTHER" id="PTHR45726:SF3">
    <property type="entry name" value="LEUKOTRIENE A-4 HYDROLASE"/>
    <property type="match status" value="1"/>
</dbReference>
<evidence type="ECO:0000256" key="11">
    <source>
        <dbReference type="PIRSR" id="PIRSR634015-3"/>
    </source>
</evidence>
<name>A0A9W7XHT7_9FUNG</name>
<feature type="binding site" evidence="11">
    <location>
        <position position="318"/>
    </location>
    <ligand>
        <name>Zn(2+)</name>
        <dbReference type="ChEBI" id="CHEBI:29105"/>
        <note>catalytic</note>
    </ligand>
</feature>
<dbReference type="EMBL" id="JANBOH010000136">
    <property type="protein sequence ID" value="KAJ1644882.1"/>
    <property type="molecule type" value="Genomic_DNA"/>
</dbReference>
<dbReference type="Pfam" id="PF17900">
    <property type="entry name" value="Peptidase_M1_N"/>
    <property type="match status" value="1"/>
</dbReference>
<evidence type="ECO:0000256" key="7">
    <source>
        <dbReference type="ARBA" id="ARBA00022833"/>
    </source>
</evidence>
<dbReference type="Proteomes" id="UP001145021">
    <property type="component" value="Unassembled WGS sequence"/>
</dbReference>
<keyword evidence="7 11" id="KW-0862">Zinc</keyword>
<evidence type="ECO:0000256" key="2">
    <source>
        <dbReference type="ARBA" id="ARBA00010136"/>
    </source>
</evidence>
<dbReference type="Pfam" id="PF09127">
    <property type="entry name" value="Leuk-A4-hydro_C"/>
    <property type="match status" value="1"/>
</dbReference>
<comment type="similarity">
    <text evidence="2">Belongs to the peptidase M1 family.</text>
</comment>
<dbReference type="InterPro" id="IPR015211">
    <property type="entry name" value="Peptidase_M1_C"/>
</dbReference>
<dbReference type="GO" id="GO:0008270">
    <property type="term" value="F:zinc ion binding"/>
    <property type="evidence" value="ECO:0007669"/>
    <property type="project" value="InterPro"/>
</dbReference>
<dbReference type="InterPro" id="IPR001930">
    <property type="entry name" value="Peptidase_M1"/>
</dbReference>
<feature type="domain" description="Peptidase M1 leukotriene A4 hydrolase/aminopeptidase C-terminal" evidence="12">
    <location>
        <begin position="467"/>
        <end position="612"/>
    </location>
</feature>
<dbReference type="InterPro" id="IPR034015">
    <property type="entry name" value="M1_LTA4H"/>
</dbReference>
<comment type="cofactor">
    <cofactor evidence="11">
        <name>Zn(2+)</name>
        <dbReference type="ChEBI" id="CHEBI:29105"/>
    </cofactor>
    <text evidence="11">Binds 1 zinc ion per subunit.</text>
</comment>
<dbReference type="Gene3D" id="1.10.390.10">
    <property type="entry name" value="Neutral Protease Domain 2"/>
    <property type="match status" value="1"/>
</dbReference>
<dbReference type="FunFam" id="1.10.390.10:FF:000003">
    <property type="entry name" value="Leukotriene A(4) hydrolase"/>
    <property type="match status" value="1"/>
</dbReference>
<evidence type="ECO:0000256" key="8">
    <source>
        <dbReference type="ARBA" id="ARBA00023049"/>
    </source>
</evidence>
<dbReference type="SUPFAM" id="SSF63737">
    <property type="entry name" value="Leukotriene A4 hydrolase N-terminal domain"/>
    <property type="match status" value="1"/>
</dbReference>
<comment type="caution">
    <text evidence="13">The sequence shown here is derived from an EMBL/GenBank/DDBJ whole genome shotgun (WGS) entry which is preliminary data.</text>
</comment>
<feature type="active site" description="Proton acceptor" evidence="9">
    <location>
        <position position="296"/>
    </location>
</feature>
<feature type="binding site" evidence="11">
    <location>
        <position position="299"/>
    </location>
    <ligand>
        <name>Zn(2+)</name>
        <dbReference type="ChEBI" id="CHEBI:29105"/>
        <note>catalytic</note>
    </ligand>
</feature>
<evidence type="ECO:0000256" key="10">
    <source>
        <dbReference type="PIRSR" id="PIRSR634015-2"/>
    </source>
</evidence>
<evidence type="ECO:0000256" key="5">
    <source>
        <dbReference type="ARBA" id="ARBA00022723"/>
    </source>
</evidence>
<dbReference type="InterPro" id="IPR027268">
    <property type="entry name" value="Peptidase_M4/M1_CTD_sf"/>
</dbReference>
<evidence type="ECO:0000259" key="12">
    <source>
        <dbReference type="SMART" id="SM01263"/>
    </source>
</evidence>
<comment type="subcellular location">
    <subcellularLocation>
        <location evidence="1">Cytoplasm</location>
    </subcellularLocation>
</comment>
<feature type="active site" description="Proton donor" evidence="9">
    <location>
        <position position="383"/>
    </location>
</feature>
<evidence type="ECO:0000256" key="9">
    <source>
        <dbReference type="PIRSR" id="PIRSR634015-1"/>
    </source>
</evidence>
<dbReference type="SUPFAM" id="SSF55486">
    <property type="entry name" value="Metalloproteases ('zincins'), catalytic domain"/>
    <property type="match status" value="1"/>
</dbReference>
<dbReference type="InterPro" id="IPR049980">
    <property type="entry name" value="LTA4H_cat"/>
</dbReference>
<reference evidence="13" key="1">
    <citation type="submission" date="2022-07" db="EMBL/GenBank/DDBJ databases">
        <title>Phylogenomic reconstructions and comparative analyses of Kickxellomycotina fungi.</title>
        <authorList>
            <person name="Reynolds N.K."/>
            <person name="Stajich J.E."/>
            <person name="Barry K."/>
            <person name="Grigoriev I.V."/>
            <person name="Crous P."/>
            <person name="Smith M.E."/>
        </authorList>
    </citation>
    <scope>NUCLEOTIDE SEQUENCE</scope>
    <source>
        <strain evidence="13">NBRC 105413</strain>
    </source>
</reference>
<keyword evidence="6 13" id="KW-0378">Hydrolase</keyword>
<dbReference type="PRINTS" id="PR00756">
    <property type="entry name" value="ALADIPTASE"/>
</dbReference>
<keyword evidence="3" id="KW-0963">Cytoplasm</keyword>
<keyword evidence="13" id="KW-0031">Aminopeptidase</keyword>
<dbReference type="EC" id="3.3.2.6" evidence="13"/>
<evidence type="ECO:0000256" key="1">
    <source>
        <dbReference type="ARBA" id="ARBA00004496"/>
    </source>
</evidence>
<dbReference type="GO" id="GO:0004301">
    <property type="term" value="F:epoxide hydrolase activity"/>
    <property type="evidence" value="ECO:0007669"/>
    <property type="project" value="TreeGrafter"/>
</dbReference>
<evidence type="ECO:0000313" key="14">
    <source>
        <dbReference type="Proteomes" id="UP001145021"/>
    </source>
</evidence>
<evidence type="ECO:0000256" key="3">
    <source>
        <dbReference type="ARBA" id="ARBA00022490"/>
    </source>
</evidence>
<dbReference type="Gene3D" id="2.60.40.1730">
    <property type="entry name" value="tricorn interacting facor f3 domain"/>
    <property type="match status" value="1"/>
</dbReference>
<dbReference type="InterPro" id="IPR045357">
    <property type="entry name" value="Aminopeptidase_N-like_N"/>
</dbReference>
<dbReference type="Gene3D" id="1.25.40.320">
    <property type="entry name" value="Peptidase M1, leukotriene A4 hydrolase/aminopeptidase C-terminal domain"/>
    <property type="match status" value="1"/>
</dbReference>
<feature type="binding site" evidence="10">
    <location>
        <begin position="266"/>
        <end position="271"/>
    </location>
    <ligand>
        <name>a peptide</name>
        <dbReference type="ChEBI" id="CHEBI:60466"/>
    </ligand>
</feature>
<accession>A0A9W7XHT7</accession>
<evidence type="ECO:0000313" key="13">
    <source>
        <dbReference type="EMBL" id="KAJ1644882.1"/>
    </source>
</evidence>
<dbReference type="InterPro" id="IPR014782">
    <property type="entry name" value="Peptidase_M1_dom"/>
</dbReference>
<gene>
    <name evidence="13" type="primary">LAP2</name>
    <name evidence="13" type="ORF">LPJ64_003466</name>
</gene>
<dbReference type="CDD" id="cd09599">
    <property type="entry name" value="M1_LTA4H"/>
    <property type="match status" value="1"/>
</dbReference>
<dbReference type="PANTHER" id="PTHR45726">
    <property type="entry name" value="LEUKOTRIENE A-4 HYDROLASE"/>
    <property type="match status" value="1"/>
</dbReference>
<dbReference type="SUPFAM" id="SSF48371">
    <property type="entry name" value="ARM repeat"/>
    <property type="match status" value="1"/>
</dbReference>
<keyword evidence="8" id="KW-0482">Metalloprotease</keyword>
<dbReference type="GO" id="GO:0004463">
    <property type="term" value="F:leukotriene-A4 hydrolase activity"/>
    <property type="evidence" value="ECO:0007669"/>
    <property type="project" value="UniProtKB-EC"/>
</dbReference>
<dbReference type="GO" id="GO:0005829">
    <property type="term" value="C:cytosol"/>
    <property type="evidence" value="ECO:0007669"/>
    <property type="project" value="TreeGrafter"/>
</dbReference>
<keyword evidence="5 11" id="KW-0479">Metal-binding</keyword>
<organism evidence="13 14">
    <name type="scientific">Coemansia asiatica</name>
    <dbReference type="NCBI Taxonomy" id="1052880"/>
    <lineage>
        <taxon>Eukaryota</taxon>
        <taxon>Fungi</taxon>
        <taxon>Fungi incertae sedis</taxon>
        <taxon>Zoopagomycota</taxon>
        <taxon>Kickxellomycotina</taxon>
        <taxon>Kickxellomycetes</taxon>
        <taxon>Kickxellales</taxon>
        <taxon>Kickxellaceae</taxon>
        <taxon>Coemansia</taxon>
    </lineage>
</organism>
<feature type="binding site" evidence="10">
    <location>
        <begin position="137"/>
        <end position="139"/>
    </location>
    <ligand>
        <name>a peptide</name>
        <dbReference type="ChEBI" id="CHEBI:60466"/>
    </ligand>
</feature>
<dbReference type="AlphaFoldDB" id="A0A9W7XHT7"/>
<dbReference type="FunFam" id="1.25.40.320:FF:000001">
    <property type="entry name" value="Leukotriene A(4) hydrolase"/>
    <property type="match status" value="1"/>
</dbReference>
<dbReference type="Gene3D" id="3.30.2010.30">
    <property type="match status" value="1"/>
</dbReference>
<dbReference type="GO" id="GO:0006508">
    <property type="term" value="P:proteolysis"/>
    <property type="evidence" value="ECO:0007669"/>
    <property type="project" value="UniProtKB-KW"/>
</dbReference>
<dbReference type="Pfam" id="PF01433">
    <property type="entry name" value="Peptidase_M1"/>
    <property type="match status" value="1"/>
</dbReference>
<evidence type="ECO:0000256" key="4">
    <source>
        <dbReference type="ARBA" id="ARBA00022670"/>
    </source>
</evidence>
<sequence length="614" mass="69032">MFEIDPNSQSNLDEVTTSHVHLDVAVDFDAKVLRGTAALEMHALKPTDEVILDSAHLLIKGAHFIDAGGKSAVLHVDLKTVHKVYGTALRLKLPQRVAEGELFRIVVEYETTAEGGAIQFLTPEQTLGKEHPYLFTQCEEIYARSMFPCQDSPSVKISYSADVRVPKPLTALMSAIATGQSIDGDLITYSFEQKITIPSYLVALVVGNLKMAEISDRCAVWSEPENLEACAWEFAEMETILQTAEDLITPYVWGRSDLLVLPGSFPFGGMENPCLTFVTPTLLAGDRSLTDVIAHEIAHSWSGNLVTAKNWEHFWLNEGWTTYFERKIVARLHGEDSRQLSSIIGEDDLQESVEFYGKDNPLTALVPKLHGIDPDDAYSTIPYDKGAHLLYYLEQLLGGPEVFEPYMRAYISEFQGKSIDSDDWKQFLIAYFAKNSPEKLELLNGVEWAKWFYAPGMPPVANHYDERPQQVCLHLAERWLQAAKSTGYCQFSPTDIEGFSTMQKVIFLTRLAESAPLKEETLAAIDSTYALTKYHNCEVRFGWLVLALKSNYLAVADAVVEMLSTQGRMKYTRPLYRLLHACPEGRDLAEQTFKRLRGFYHPICARMVEKDLGV</sequence>
<protein>
    <submittedName>
        <fullName evidence="13">Leucyl aminopeptidase yscIV</fullName>
        <ecNumber evidence="13">3.3.2.6</ecNumber>
    </submittedName>
</protein>
<dbReference type="InterPro" id="IPR038502">
    <property type="entry name" value="M1_LTA-4_hydro/amino_C_sf"/>
</dbReference>
<dbReference type="SMART" id="SM01263">
    <property type="entry name" value="Leuk-A4-hydro_C"/>
    <property type="match status" value="1"/>
</dbReference>
<feature type="binding site" evidence="10">
    <location>
        <begin position="568"/>
        <end position="570"/>
    </location>
    <ligand>
        <name>a peptide</name>
        <dbReference type="ChEBI" id="CHEBI:60466"/>
    </ligand>
</feature>
<keyword evidence="14" id="KW-1185">Reference proteome</keyword>
<dbReference type="InterPro" id="IPR042097">
    <property type="entry name" value="Aminopeptidase_N-like_N_sf"/>
</dbReference>
<proteinExistence type="inferred from homology"/>
<keyword evidence="4" id="KW-0645">Protease</keyword>
<feature type="binding site" evidence="11">
    <location>
        <position position="295"/>
    </location>
    <ligand>
        <name>Zn(2+)</name>
        <dbReference type="ChEBI" id="CHEBI:29105"/>
        <note>catalytic</note>
    </ligand>
</feature>
<dbReference type="InterPro" id="IPR016024">
    <property type="entry name" value="ARM-type_fold"/>
</dbReference>
<dbReference type="GO" id="GO:0070006">
    <property type="term" value="F:metalloaminopeptidase activity"/>
    <property type="evidence" value="ECO:0007669"/>
    <property type="project" value="UniProtKB-ARBA"/>
</dbReference>
<evidence type="ECO:0000256" key="6">
    <source>
        <dbReference type="ARBA" id="ARBA00022801"/>
    </source>
</evidence>
<dbReference type="FunFam" id="3.30.2010.30:FF:000001">
    <property type="entry name" value="Leukotriene A(4) hydrolase"/>
    <property type="match status" value="1"/>
</dbReference>